<reference evidence="1 2" key="1">
    <citation type="submission" date="2023-10" db="EMBL/GenBank/DDBJ databases">
        <title>Hymenobacter endophyticus sp. nov., an isolate from the leaf tissues of wheat.</title>
        <authorList>
            <person name="Dai Y."/>
        </authorList>
    </citation>
    <scope>NUCLEOTIDE SEQUENCE [LARGE SCALE GENOMIC DNA]</scope>
    <source>
        <strain evidence="1 2">ZK17L-C2</strain>
    </source>
</reference>
<evidence type="ECO:0008006" key="3">
    <source>
        <dbReference type="Google" id="ProtNLM"/>
    </source>
</evidence>
<organism evidence="1 2">
    <name type="scientific">Hymenobacter endophyticus</name>
    <dbReference type="NCBI Taxonomy" id="3076335"/>
    <lineage>
        <taxon>Bacteria</taxon>
        <taxon>Pseudomonadati</taxon>
        <taxon>Bacteroidota</taxon>
        <taxon>Cytophagia</taxon>
        <taxon>Cytophagales</taxon>
        <taxon>Hymenobacteraceae</taxon>
        <taxon>Hymenobacter</taxon>
    </lineage>
</organism>
<protein>
    <recommendedName>
        <fullName evidence="3">Lipoprotein</fullName>
    </recommendedName>
</protein>
<evidence type="ECO:0000313" key="1">
    <source>
        <dbReference type="EMBL" id="MDU0372523.1"/>
    </source>
</evidence>
<evidence type="ECO:0000313" key="2">
    <source>
        <dbReference type="Proteomes" id="UP001250698"/>
    </source>
</evidence>
<proteinExistence type="predicted"/>
<dbReference type="PROSITE" id="PS51257">
    <property type="entry name" value="PROKAR_LIPOPROTEIN"/>
    <property type="match status" value="1"/>
</dbReference>
<dbReference type="RefSeq" id="WP_315999884.1">
    <property type="nucleotide sequence ID" value="NZ_JAWDJT010000015.1"/>
</dbReference>
<sequence length="49" mass="5233">MKKLFLWGGFLLIGASSCRNQCPAYSATKPVNRVAAPIMASTAPVAEHQ</sequence>
<name>A0ABU3TMB0_9BACT</name>
<accession>A0ABU3TMB0</accession>
<comment type="caution">
    <text evidence="1">The sequence shown here is derived from an EMBL/GenBank/DDBJ whole genome shotgun (WGS) entry which is preliminary data.</text>
</comment>
<dbReference type="EMBL" id="JAWDJT010000015">
    <property type="protein sequence ID" value="MDU0372523.1"/>
    <property type="molecule type" value="Genomic_DNA"/>
</dbReference>
<keyword evidence="2" id="KW-1185">Reference proteome</keyword>
<gene>
    <name evidence="1" type="ORF">ROI90_19095</name>
</gene>
<dbReference type="Proteomes" id="UP001250698">
    <property type="component" value="Unassembled WGS sequence"/>
</dbReference>